<evidence type="ECO:0000313" key="9">
    <source>
        <dbReference type="EMBL" id="SER76527.1"/>
    </source>
</evidence>
<dbReference type="PANTHER" id="PTHR18964">
    <property type="entry name" value="ROK (REPRESSOR, ORF, KINASE) FAMILY"/>
    <property type="match status" value="1"/>
</dbReference>
<accession>A0A1H9RV48</accession>
<dbReference type="PANTHER" id="PTHR18964:SF149">
    <property type="entry name" value="BIFUNCTIONAL UDP-N-ACETYLGLUCOSAMINE 2-EPIMERASE_N-ACETYLMANNOSAMINE KINASE"/>
    <property type="match status" value="1"/>
</dbReference>
<reference evidence="10" key="1">
    <citation type="submission" date="2016-10" db="EMBL/GenBank/DDBJ databases">
        <authorList>
            <person name="Varghese N."/>
            <person name="Submissions S."/>
        </authorList>
    </citation>
    <scope>NUCLEOTIDE SEQUENCE [LARGE SCALE GENOMIC DNA]</scope>
    <source>
        <strain evidence="10">S1b</strain>
    </source>
</reference>
<dbReference type="AlphaFoldDB" id="A0A1H9RV48"/>
<dbReference type="Gene3D" id="3.30.420.40">
    <property type="match status" value="2"/>
</dbReference>
<protein>
    <recommendedName>
        <fullName evidence="3">Glucokinase</fullName>
        <ecNumber evidence="2">2.7.1.2</ecNumber>
    </recommendedName>
    <alternativeName>
        <fullName evidence="8">Glucose kinase</fullName>
    </alternativeName>
</protein>
<dbReference type="EC" id="2.7.1.2" evidence="2"/>
<evidence type="ECO:0000256" key="2">
    <source>
        <dbReference type="ARBA" id="ARBA00012323"/>
    </source>
</evidence>
<evidence type="ECO:0000313" key="10">
    <source>
        <dbReference type="Proteomes" id="UP000182471"/>
    </source>
</evidence>
<dbReference type="GO" id="GO:0005524">
    <property type="term" value="F:ATP binding"/>
    <property type="evidence" value="ECO:0007669"/>
    <property type="project" value="UniProtKB-KW"/>
</dbReference>
<evidence type="ECO:0000256" key="1">
    <source>
        <dbReference type="ARBA" id="ARBA00006479"/>
    </source>
</evidence>
<comment type="similarity">
    <text evidence="1">Belongs to the ROK (NagC/XylR) family.</text>
</comment>
<evidence type="ECO:0000256" key="8">
    <source>
        <dbReference type="ARBA" id="ARBA00032386"/>
    </source>
</evidence>
<dbReference type="Proteomes" id="UP000182471">
    <property type="component" value="Unassembled WGS sequence"/>
</dbReference>
<evidence type="ECO:0000256" key="6">
    <source>
        <dbReference type="ARBA" id="ARBA00022777"/>
    </source>
</evidence>
<evidence type="ECO:0000256" key="7">
    <source>
        <dbReference type="ARBA" id="ARBA00022840"/>
    </source>
</evidence>
<dbReference type="PROSITE" id="PS01125">
    <property type="entry name" value="ROK"/>
    <property type="match status" value="1"/>
</dbReference>
<keyword evidence="7" id="KW-0067">ATP-binding</keyword>
<gene>
    <name evidence="9" type="ORF">SAMN02910429_01021</name>
</gene>
<dbReference type="GO" id="GO:0005737">
    <property type="term" value="C:cytoplasm"/>
    <property type="evidence" value="ECO:0007669"/>
    <property type="project" value="InterPro"/>
</dbReference>
<dbReference type="Pfam" id="PF00480">
    <property type="entry name" value="ROK"/>
    <property type="match status" value="1"/>
</dbReference>
<keyword evidence="10" id="KW-1185">Reference proteome</keyword>
<dbReference type="InterPro" id="IPR000600">
    <property type="entry name" value="ROK"/>
</dbReference>
<sequence>MFFYIYLWICDRIDENENLETSGGKQTIMENKKYGFGVDIGGTTIKMGLFLEDGSLLEKWEIPTDKTNEGANILSDIAKVIEDKIVEHDIQKENVIGVGMGIPGPVKADGTVNRCVNLGWGVFNAATELEGKIGLPVKVGNDANVAALGEMWQGGGKGYEDVVVVTLGTGVGGGIIIGGQMVSGAMGAGGEIGHMTMNREEIENCGCGKSGCLEQYASATGVVRLAKRRLKQNDDPSELRSLNEITSKDVFDFAKQNDEVALQVVDKVADYLGLALANITCVVNPQVIVIGGGVSKAGSILTETVEKHFRENAFHACRTTEFKLAKLGNDAGIYGGMKLVMPV</sequence>
<evidence type="ECO:0000256" key="4">
    <source>
        <dbReference type="ARBA" id="ARBA00022679"/>
    </source>
</evidence>
<evidence type="ECO:0000256" key="5">
    <source>
        <dbReference type="ARBA" id="ARBA00022741"/>
    </source>
</evidence>
<dbReference type="NCBIfam" id="TIGR00744">
    <property type="entry name" value="ROK_glcA_fam"/>
    <property type="match status" value="1"/>
</dbReference>
<dbReference type="GO" id="GO:0006096">
    <property type="term" value="P:glycolytic process"/>
    <property type="evidence" value="ECO:0007669"/>
    <property type="project" value="InterPro"/>
</dbReference>
<dbReference type="InterPro" id="IPR043129">
    <property type="entry name" value="ATPase_NBD"/>
</dbReference>
<keyword evidence="6 9" id="KW-0418">Kinase</keyword>
<dbReference type="InterPro" id="IPR049874">
    <property type="entry name" value="ROK_cs"/>
</dbReference>
<dbReference type="InterPro" id="IPR004654">
    <property type="entry name" value="ROK_glcA"/>
</dbReference>
<dbReference type="SUPFAM" id="SSF53067">
    <property type="entry name" value="Actin-like ATPase domain"/>
    <property type="match status" value="1"/>
</dbReference>
<dbReference type="GO" id="GO:0004340">
    <property type="term" value="F:glucokinase activity"/>
    <property type="evidence" value="ECO:0007669"/>
    <property type="project" value="UniProtKB-EC"/>
</dbReference>
<evidence type="ECO:0000256" key="3">
    <source>
        <dbReference type="ARBA" id="ARBA00014701"/>
    </source>
</evidence>
<dbReference type="EMBL" id="FOGW01000009">
    <property type="protein sequence ID" value="SER76527.1"/>
    <property type="molecule type" value="Genomic_DNA"/>
</dbReference>
<name>A0A1H9RV48_9FIRM</name>
<keyword evidence="4" id="KW-0808">Transferase</keyword>
<organism evidence="9 10">
    <name type="scientific">Lachnobacterium bovis</name>
    <dbReference type="NCBI Taxonomy" id="140626"/>
    <lineage>
        <taxon>Bacteria</taxon>
        <taxon>Bacillati</taxon>
        <taxon>Bacillota</taxon>
        <taxon>Clostridia</taxon>
        <taxon>Lachnospirales</taxon>
        <taxon>Lachnospiraceae</taxon>
        <taxon>Lachnobacterium</taxon>
    </lineage>
</organism>
<proteinExistence type="inferred from homology"/>
<keyword evidence="5" id="KW-0547">Nucleotide-binding</keyword>